<name>A0ABD2IQY0_HETSC</name>
<organism evidence="1 2">
    <name type="scientific">Heterodera schachtii</name>
    <name type="common">Sugarbeet cyst nematode worm</name>
    <name type="synonym">Tylenchus schachtii</name>
    <dbReference type="NCBI Taxonomy" id="97005"/>
    <lineage>
        <taxon>Eukaryota</taxon>
        <taxon>Metazoa</taxon>
        <taxon>Ecdysozoa</taxon>
        <taxon>Nematoda</taxon>
        <taxon>Chromadorea</taxon>
        <taxon>Rhabditida</taxon>
        <taxon>Tylenchina</taxon>
        <taxon>Tylenchomorpha</taxon>
        <taxon>Tylenchoidea</taxon>
        <taxon>Heteroderidae</taxon>
        <taxon>Heteroderinae</taxon>
        <taxon>Heterodera</taxon>
    </lineage>
</organism>
<dbReference type="SUPFAM" id="SSF140990">
    <property type="entry name" value="FtsH protease domain-like"/>
    <property type="match status" value="1"/>
</dbReference>
<gene>
    <name evidence="1" type="ORF">niasHS_012553</name>
</gene>
<evidence type="ECO:0000313" key="1">
    <source>
        <dbReference type="EMBL" id="KAL3075723.1"/>
    </source>
</evidence>
<dbReference type="Proteomes" id="UP001620645">
    <property type="component" value="Unassembled WGS sequence"/>
</dbReference>
<proteinExistence type="predicted"/>
<sequence>MPFTPHSASLTSLAYRHLANDFNNLHECGHTLVIWFMPGSELLMHITVIPDEDGSDRATVTEVIKRKRGASSGPKWLRS</sequence>
<evidence type="ECO:0000313" key="2">
    <source>
        <dbReference type="Proteomes" id="UP001620645"/>
    </source>
</evidence>
<reference evidence="1 2" key="1">
    <citation type="submission" date="2024-10" db="EMBL/GenBank/DDBJ databases">
        <authorList>
            <person name="Kim D."/>
        </authorList>
    </citation>
    <scope>NUCLEOTIDE SEQUENCE [LARGE SCALE GENOMIC DNA]</scope>
    <source>
        <strain evidence="1">Taebaek</strain>
    </source>
</reference>
<accession>A0ABD2IQY0</accession>
<protein>
    <submittedName>
        <fullName evidence="1">Uncharacterized protein</fullName>
    </submittedName>
</protein>
<dbReference type="EMBL" id="JBICCN010000348">
    <property type="protein sequence ID" value="KAL3075723.1"/>
    <property type="molecule type" value="Genomic_DNA"/>
</dbReference>
<dbReference type="AlphaFoldDB" id="A0ABD2IQY0"/>
<keyword evidence="2" id="KW-1185">Reference proteome</keyword>
<comment type="caution">
    <text evidence="1">The sequence shown here is derived from an EMBL/GenBank/DDBJ whole genome shotgun (WGS) entry which is preliminary data.</text>
</comment>
<dbReference type="InterPro" id="IPR037219">
    <property type="entry name" value="Peptidase_M41-like"/>
</dbReference>